<name>A0A7M5UKM6_9CNID</name>
<dbReference type="InterPro" id="IPR016024">
    <property type="entry name" value="ARM-type_fold"/>
</dbReference>
<evidence type="ECO:0008006" key="4">
    <source>
        <dbReference type="Google" id="ProtNLM"/>
    </source>
</evidence>
<dbReference type="PANTHER" id="PTHR13109">
    <property type="entry name" value="NEUROCHONDRIN"/>
    <property type="match status" value="1"/>
</dbReference>
<dbReference type="Pfam" id="PF05536">
    <property type="entry name" value="Neurochondrin"/>
    <property type="match status" value="1"/>
</dbReference>
<proteinExistence type="inferred from homology"/>
<reference evidence="2" key="1">
    <citation type="submission" date="2021-01" db="UniProtKB">
        <authorList>
            <consortium name="EnsemblMetazoa"/>
        </authorList>
    </citation>
    <scope>IDENTIFICATION</scope>
</reference>
<evidence type="ECO:0000313" key="3">
    <source>
        <dbReference type="Proteomes" id="UP000594262"/>
    </source>
</evidence>
<accession>A0A7M5UKM6</accession>
<comment type="similarity">
    <text evidence="1">Belongs to the neurochondrin family.</text>
</comment>
<organism evidence="2 3">
    <name type="scientific">Clytia hemisphaerica</name>
    <dbReference type="NCBI Taxonomy" id="252671"/>
    <lineage>
        <taxon>Eukaryota</taxon>
        <taxon>Metazoa</taxon>
        <taxon>Cnidaria</taxon>
        <taxon>Hydrozoa</taxon>
        <taxon>Hydroidolina</taxon>
        <taxon>Leptothecata</taxon>
        <taxon>Obeliida</taxon>
        <taxon>Clytiidae</taxon>
        <taxon>Clytia</taxon>
    </lineage>
</organism>
<keyword evidence="3" id="KW-1185">Reference proteome</keyword>
<dbReference type="InterPro" id="IPR008709">
    <property type="entry name" value="Neurochondrin"/>
</dbReference>
<sequence>METFENCLQSLKQSKSDNERLAALMVISKLTQPTSTGYSPKPLEINEQLAGRLYNAVSGTFIVRLLKTSESKDENALLFHQLALNVLTVVARYHSHSISKDDCVVEQLVSLLHETTKVEEQQSILDLLTVLLKDSHKLLLDKNPTKLLSTSLKLFKEKVTEKSAEMFLTTIMSSDSWSHHLATIMYERCEVLLNNQDLQKFKELEILEKLTTLLRRHNAKMKLNEEKKTKMLENVALAAQDLLKSRVKSEYKCLTISLVSNMIHFFGLDWIFTVNEDSSKFCLLLLACISVELAWILNSDSTLTENEVLANERFVVACFEITKMILVRICSEEFEDSELARNSSFIVNLFNTFKNIINTVYSFIQTFDNQDACLDHPLLLGAMDLVCVWATEETESLQEELKTTIPILLKFARETLENKNNGTIHHLFTSLLPCIAQLLPDNDLRKLMIDNGLLDLLQTFGDVIKTDEKENQLVECFIHIFHEVTILIPTHCKRVTWKASLIEKFVKLYHQGYEIRGMFTLYSRVEMTIVLLRLPVLCGLKLPDENFLQSVTGFLSDNVDDLEDMGESYSGMWSIAMQSLLEVVSNNDFERNKLKGSSGVKRALSEASKNAMSKNVKSLIKDLQRILYT</sequence>
<protein>
    <recommendedName>
        <fullName evidence="4">Neurochondrin</fullName>
    </recommendedName>
</protein>
<dbReference type="SUPFAM" id="SSF48371">
    <property type="entry name" value="ARM repeat"/>
    <property type="match status" value="1"/>
</dbReference>
<dbReference type="GeneID" id="136809424"/>
<dbReference type="Proteomes" id="UP000594262">
    <property type="component" value="Unplaced"/>
</dbReference>
<evidence type="ECO:0000256" key="1">
    <source>
        <dbReference type="ARBA" id="ARBA00006927"/>
    </source>
</evidence>
<dbReference type="RefSeq" id="XP_066922056.1">
    <property type="nucleotide sequence ID" value="XM_067065955.1"/>
</dbReference>
<evidence type="ECO:0000313" key="2">
    <source>
        <dbReference type="EnsemblMetazoa" id="CLYHEMP000883.1"/>
    </source>
</evidence>
<dbReference type="OrthoDB" id="8186546at2759"/>
<dbReference type="EnsemblMetazoa" id="CLYHEMT000883.1">
    <property type="protein sequence ID" value="CLYHEMP000883.1"/>
    <property type="gene ID" value="CLYHEMG000883"/>
</dbReference>
<dbReference type="PANTHER" id="PTHR13109:SF7">
    <property type="entry name" value="NEUROCHONDRIN"/>
    <property type="match status" value="1"/>
</dbReference>
<dbReference type="AlphaFoldDB" id="A0A7M5UKM6"/>